<evidence type="ECO:0000313" key="2">
    <source>
        <dbReference type="Proteomes" id="UP000823775"/>
    </source>
</evidence>
<keyword evidence="2" id="KW-1185">Reference proteome</keyword>
<comment type="caution">
    <text evidence="1">The sequence shown here is derived from an EMBL/GenBank/DDBJ whole genome shotgun (WGS) entry which is preliminary data.</text>
</comment>
<name>A0ABS8SYJ7_DATST</name>
<sequence length="134" mass="15423">MRGVEKDKSKSPNGDVVEDHSIKLLTFDRMSGHELEGGRVQKKFNNKYAQMHNCDAACEARARGSRFSVRKKCHTGQKRQTLANARLFSIAEGKGKTLALVEEYMDEKVDQSEDIFLERQFGLKAIEFHGRRWY</sequence>
<organism evidence="1 2">
    <name type="scientific">Datura stramonium</name>
    <name type="common">Jimsonweed</name>
    <name type="synonym">Common thornapple</name>
    <dbReference type="NCBI Taxonomy" id="4076"/>
    <lineage>
        <taxon>Eukaryota</taxon>
        <taxon>Viridiplantae</taxon>
        <taxon>Streptophyta</taxon>
        <taxon>Embryophyta</taxon>
        <taxon>Tracheophyta</taxon>
        <taxon>Spermatophyta</taxon>
        <taxon>Magnoliopsida</taxon>
        <taxon>eudicotyledons</taxon>
        <taxon>Gunneridae</taxon>
        <taxon>Pentapetalae</taxon>
        <taxon>asterids</taxon>
        <taxon>lamiids</taxon>
        <taxon>Solanales</taxon>
        <taxon>Solanaceae</taxon>
        <taxon>Solanoideae</taxon>
        <taxon>Datureae</taxon>
        <taxon>Datura</taxon>
    </lineage>
</organism>
<dbReference type="EMBL" id="JACEIK010000884">
    <property type="protein sequence ID" value="MCD7463412.1"/>
    <property type="molecule type" value="Genomic_DNA"/>
</dbReference>
<proteinExistence type="predicted"/>
<dbReference type="Proteomes" id="UP000823775">
    <property type="component" value="Unassembled WGS sequence"/>
</dbReference>
<protein>
    <submittedName>
        <fullName evidence="1">Uncharacterized protein</fullName>
    </submittedName>
</protein>
<accession>A0ABS8SYJ7</accession>
<reference evidence="1 2" key="1">
    <citation type="journal article" date="2021" name="BMC Genomics">
        <title>Datura genome reveals duplications of psychoactive alkaloid biosynthetic genes and high mutation rate following tissue culture.</title>
        <authorList>
            <person name="Rajewski A."/>
            <person name="Carter-House D."/>
            <person name="Stajich J."/>
            <person name="Litt A."/>
        </authorList>
    </citation>
    <scope>NUCLEOTIDE SEQUENCE [LARGE SCALE GENOMIC DNA]</scope>
    <source>
        <strain evidence="1">AR-01</strain>
    </source>
</reference>
<gene>
    <name evidence="1" type="ORF">HAX54_050511</name>
</gene>
<evidence type="ECO:0000313" key="1">
    <source>
        <dbReference type="EMBL" id="MCD7463412.1"/>
    </source>
</evidence>